<dbReference type="OrthoDB" id="1864756at2759"/>
<name>A0A7J7NPJ0_9MAGN</name>
<comment type="caution">
    <text evidence="3">The sequence shown here is derived from an EMBL/GenBank/DDBJ whole genome shotgun (WGS) entry which is preliminary data.</text>
</comment>
<keyword evidence="1" id="KW-0347">Helicase</keyword>
<comment type="cofactor">
    <cofactor evidence="1">
        <name>Mg(2+)</name>
        <dbReference type="ChEBI" id="CHEBI:18420"/>
    </cofactor>
</comment>
<evidence type="ECO:0000313" key="3">
    <source>
        <dbReference type="EMBL" id="KAF6168894.1"/>
    </source>
</evidence>
<dbReference type="EMBL" id="JACGCM010000671">
    <property type="protein sequence ID" value="KAF6168894.1"/>
    <property type="molecule type" value="Genomic_DNA"/>
</dbReference>
<gene>
    <name evidence="3" type="ORF">GIB67_038391</name>
</gene>
<reference evidence="3 4" key="1">
    <citation type="journal article" date="2020" name="IScience">
        <title>Genome Sequencing of the Endangered Kingdonia uniflora (Circaeasteraceae, Ranunculales) Reveals Potential Mechanisms of Evolutionary Specialization.</title>
        <authorList>
            <person name="Sun Y."/>
            <person name="Deng T."/>
            <person name="Zhang A."/>
            <person name="Moore M.J."/>
            <person name="Landis J.B."/>
            <person name="Lin N."/>
            <person name="Zhang H."/>
            <person name="Zhang X."/>
            <person name="Huang J."/>
            <person name="Zhang X."/>
            <person name="Sun H."/>
            <person name="Wang H."/>
        </authorList>
    </citation>
    <scope>NUCLEOTIDE SEQUENCE [LARGE SCALE GENOMIC DNA]</scope>
    <source>
        <strain evidence="3">TB1705</strain>
        <tissue evidence="3">Leaf</tissue>
    </source>
</reference>
<evidence type="ECO:0000259" key="2">
    <source>
        <dbReference type="Pfam" id="PF05970"/>
    </source>
</evidence>
<dbReference type="EC" id="5.6.2.3" evidence="1"/>
<keyword evidence="1" id="KW-0233">DNA recombination</keyword>
<dbReference type="InterPro" id="IPR027417">
    <property type="entry name" value="P-loop_NTPase"/>
</dbReference>
<sequence length="391" mass="44986">MAESWKWTHSWLNNAPSLTGFATDPTAKARIMEYFDKLVCAMNPDPSNISHVQFHPCARNVTLEDNMDDDDANYVNLVNWVMRHSRCGINCLHYHKTTKQMRTTYKPITREQCRKMQDDFKDTKLIIIDEYSMLGRSMIATVDLRCRDIFGVDQPFGGVYVVLVGDMRQLPPVFNSPLYSKNWNHMQQCGGITYAGFEHCVKLSRIFRQAGDEQAPFRDALGRLSSGTCTFDDWKLFKTRDCSILRNEEKEEFRHALHLFPTIIATNEHNRTRLIELEKPVERIPSTNNLSWKTSSGTTCQRTQLPLLLCWAITVHKSQGLTLDRVIGDAGDRKSLGLTFVALSRTRKLSDLAFKPMFTFERLQKLGKCAGLNSRMEEEECLRLMSLLPKD</sequence>
<dbReference type="GO" id="GO:0006281">
    <property type="term" value="P:DNA repair"/>
    <property type="evidence" value="ECO:0007669"/>
    <property type="project" value="UniProtKB-KW"/>
</dbReference>
<keyword evidence="1" id="KW-0067">ATP-binding</keyword>
<dbReference type="Gene3D" id="3.40.50.300">
    <property type="entry name" value="P-loop containing nucleotide triphosphate hydrolases"/>
    <property type="match status" value="1"/>
</dbReference>
<dbReference type="AlphaFoldDB" id="A0A7J7NPJ0"/>
<dbReference type="CDD" id="cd18809">
    <property type="entry name" value="SF1_C_RecD"/>
    <property type="match status" value="1"/>
</dbReference>
<evidence type="ECO:0000313" key="4">
    <source>
        <dbReference type="Proteomes" id="UP000541444"/>
    </source>
</evidence>
<keyword evidence="1" id="KW-0378">Hydrolase</keyword>
<dbReference type="GO" id="GO:0016787">
    <property type="term" value="F:hydrolase activity"/>
    <property type="evidence" value="ECO:0007669"/>
    <property type="project" value="UniProtKB-KW"/>
</dbReference>
<dbReference type="GO" id="GO:0006310">
    <property type="term" value="P:DNA recombination"/>
    <property type="evidence" value="ECO:0007669"/>
    <property type="project" value="UniProtKB-KW"/>
</dbReference>
<keyword evidence="1" id="KW-0547">Nucleotide-binding</keyword>
<dbReference type="PANTHER" id="PTHR47642">
    <property type="entry name" value="ATP-DEPENDENT DNA HELICASE"/>
    <property type="match status" value="1"/>
</dbReference>
<dbReference type="InterPro" id="IPR051055">
    <property type="entry name" value="PIF1_helicase"/>
</dbReference>
<keyword evidence="1" id="KW-0227">DNA damage</keyword>
<feature type="domain" description="DNA helicase Pif1-like DEAD-box helicase" evidence="2">
    <location>
        <begin position="111"/>
        <end position="212"/>
    </location>
</feature>
<keyword evidence="4" id="KW-1185">Reference proteome</keyword>
<dbReference type="GO" id="GO:0000723">
    <property type="term" value="P:telomere maintenance"/>
    <property type="evidence" value="ECO:0007669"/>
    <property type="project" value="InterPro"/>
</dbReference>
<accession>A0A7J7NPJ0</accession>
<evidence type="ECO:0000256" key="1">
    <source>
        <dbReference type="RuleBase" id="RU363044"/>
    </source>
</evidence>
<dbReference type="SUPFAM" id="SSF52540">
    <property type="entry name" value="P-loop containing nucleoside triphosphate hydrolases"/>
    <property type="match status" value="2"/>
</dbReference>
<protein>
    <recommendedName>
        <fullName evidence="1">ATP-dependent DNA helicase</fullName>
        <ecNumber evidence="1">5.6.2.3</ecNumber>
    </recommendedName>
</protein>
<comment type="catalytic activity">
    <reaction evidence="1">
        <text>ATP + H2O = ADP + phosphate + H(+)</text>
        <dbReference type="Rhea" id="RHEA:13065"/>
        <dbReference type="ChEBI" id="CHEBI:15377"/>
        <dbReference type="ChEBI" id="CHEBI:15378"/>
        <dbReference type="ChEBI" id="CHEBI:30616"/>
        <dbReference type="ChEBI" id="CHEBI:43474"/>
        <dbReference type="ChEBI" id="CHEBI:456216"/>
        <dbReference type="EC" id="5.6.2.3"/>
    </reaction>
</comment>
<dbReference type="InterPro" id="IPR010285">
    <property type="entry name" value="DNA_helicase_pif1-like_DEAD"/>
</dbReference>
<dbReference type="Proteomes" id="UP000541444">
    <property type="component" value="Unassembled WGS sequence"/>
</dbReference>
<dbReference type="GO" id="GO:0005524">
    <property type="term" value="F:ATP binding"/>
    <property type="evidence" value="ECO:0007669"/>
    <property type="project" value="UniProtKB-KW"/>
</dbReference>
<proteinExistence type="inferred from homology"/>
<dbReference type="Pfam" id="PF05970">
    <property type="entry name" value="PIF1"/>
    <property type="match status" value="1"/>
</dbReference>
<dbReference type="GO" id="GO:0043139">
    <property type="term" value="F:5'-3' DNA helicase activity"/>
    <property type="evidence" value="ECO:0007669"/>
    <property type="project" value="UniProtKB-EC"/>
</dbReference>
<keyword evidence="1" id="KW-0234">DNA repair</keyword>
<organism evidence="3 4">
    <name type="scientific">Kingdonia uniflora</name>
    <dbReference type="NCBI Taxonomy" id="39325"/>
    <lineage>
        <taxon>Eukaryota</taxon>
        <taxon>Viridiplantae</taxon>
        <taxon>Streptophyta</taxon>
        <taxon>Embryophyta</taxon>
        <taxon>Tracheophyta</taxon>
        <taxon>Spermatophyta</taxon>
        <taxon>Magnoliopsida</taxon>
        <taxon>Ranunculales</taxon>
        <taxon>Circaeasteraceae</taxon>
        <taxon>Kingdonia</taxon>
    </lineage>
</organism>
<comment type="similarity">
    <text evidence="1">Belongs to the helicase family.</text>
</comment>